<evidence type="ECO:0000313" key="2">
    <source>
        <dbReference type="Proteomes" id="UP000678499"/>
    </source>
</evidence>
<sequence length="78" mass="8643">MGKKDISKEDPGKEEFQQIPSLTRQIIATCPGWSNSFFLGLGWGYISAGYDSLRVESELGLLSFPVTDYDVSQLVDPL</sequence>
<dbReference type="EMBL" id="CAJPEX010007595">
    <property type="protein sequence ID" value="CAG0924430.1"/>
    <property type="molecule type" value="Genomic_DNA"/>
</dbReference>
<reference evidence="1" key="1">
    <citation type="submission" date="2020-11" db="EMBL/GenBank/DDBJ databases">
        <authorList>
            <person name="Tran Van P."/>
        </authorList>
    </citation>
    <scope>NUCLEOTIDE SEQUENCE</scope>
</reference>
<dbReference type="AlphaFoldDB" id="A0A7R9C1L3"/>
<accession>A0A7R9C1L3</accession>
<dbReference type="EMBL" id="OA889632">
    <property type="protein sequence ID" value="CAD7284278.1"/>
    <property type="molecule type" value="Genomic_DNA"/>
</dbReference>
<dbReference type="Proteomes" id="UP000678499">
    <property type="component" value="Unassembled WGS sequence"/>
</dbReference>
<evidence type="ECO:0000313" key="1">
    <source>
        <dbReference type="EMBL" id="CAD7284278.1"/>
    </source>
</evidence>
<keyword evidence="2" id="KW-1185">Reference proteome</keyword>
<organism evidence="1">
    <name type="scientific">Notodromas monacha</name>
    <dbReference type="NCBI Taxonomy" id="399045"/>
    <lineage>
        <taxon>Eukaryota</taxon>
        <taxon>Metazoa</taxon>
        <taxon>Ecdysozoa</taxon>
        <taxon>Arthropoda</taxon>
        <taxon>Crustacea</taxon>
        <taxon>Oligostraca</taxon>
        <taxon>Ostracoda</taxon>
        <taxon>Podocopa</taxon>
        <taxon>Podocopida</taxon>
        <taxon>Cypridocopina</taxon>
        <taxon>Cypridoidea</taxon>
        <taxon>Cyprididae</taxon>
        <taxon>Notodromas</taxon>
    </lineage>
</organism>
<protein>
    <submittedName>
        <fullName evidence="1">Uncharacterized protein</fullName>
    </submittedName>
</protein>
<gene>
    <name evidence="1" type="ORF">NMOB1V02_LOCUS11885</name>
</gene>
<name>A0A7R9C1L3_9CRUS</name>
<proteinExistence type="predicted"/>